<sequence>MVFFPGRKRARKPSKAKRSAHYYHGDFHHNHHREEGDGHKLGNDLNGHNDKAHDSNESAYDGGDSSGGDSGGGGGD</sequence>
<accession>A0A4R2BJ49</accession>
<dbReference type="Proteomes" id="UP000295689">
    <property type="component" value="Unassembled WGS sequence"/>
</dbReference>
<dbReference type="RefSeq" id="WP_132003023.1">
    <property type="nucleotide sequence ID" value="NZ_JABUHM010000002.1"/>
</dbReference>
<reference evidence="2 3" key="1">
    <citation type="journal article" date="2015" name="Stand. Genomic Sci.">
        <title>Genomic Encyclopedia of Bacterial and Archaeal Type Strains, Phase III: the genomes of soil and plant-associated and newly described type strains.</title>
        <authorList>
            <person name="Whitman W.B."/>
            <person name="Woyke T."/>
            <person name="Klenk H.P."/>
            <person name="Zhou Y."/>
            <person name="Lilburn T.G."/>
            <person name="Beck B.J."/>
            <person name="De Vos P."/>
            <person name="Vandamme P."/>
            <person name="Eisen J.A."/>
            <person name="Garrity G."/>
            <person name="Hugenholtz P."/>
            <person name="Kyrpides N.C."/>
        </authorList>
    </citation>
    <scope>NUCLEOTIDE SEQUENCE [LARGE SCALE GENOMIC DNA]</scope>
    <source>
        <strain evidence="2 3">CV53</strain>
    </source>
</reference>
<protein>
    <submittedName>
        <fullName evidence="2">Uncharacterized protein</fullName>
    </submittedName>
</protein>
<feature type="compositionally biased region" description="Basic and acidic residues" evidence="1">
    <location>
        <begin position="23"/>
        <end position="56"/>
    </location>
</feature>
<dbReference type="EMBL" id="SLVV01000003">
    <property type="protein sequence ID" value="TCN26625.1"/>
    <property type="molecule type" value="Genomic_DNA"/>
</dbReference>
<proteinExistence type="predicted"/>
<dbReference type="AlphaFoldDB" id="A0A4R2BJ49"/>
<gene>
    <name evidence="2" type="ORF">EV146_103148</name>
</gene>
<feature type="compositionally biased region" description="Basic residues" evidence="1">
    <location>
        <begin position="1"/>
        <end position="21"/>
    </location>
</feature>
<feature type="region of interest" description="Disordered" evidence="1">
    <location>
        <begin position="1"/>
        <end position="76"/>
    </location>
</feature>
<evidence type="ECO:0000256" key="1">
    <source>
        <dbReference type="SAM" id="MobiDB-lite"/>
    </source>
</evidence>
<feature type="compositionally biased region" description="Gly residues" evidence="1">
    <location>
        <begin position="64"/>
        <end position="76"/>
    </location>
</feature>
<comment type="caution">
    <text evidence="2">The sequence shown here is derived from an EMBL/GenBank/DDBJ whole genome shotgun (WGS) entry which is preliminary data.</text>
</comment>
<evidence type="ECO:0000313" key="2">
    <source>
        <dbReference type="EMBL" id="TCN26625.1"/>
    </source>
</evidence>
<name>A0A4R2BJ49_9BACI</name>
<evidence type="ECO:0000313" key="3">
    <source>
        <dbReference type="Proteomes" id="UP000295689"/>
    </source>
</evidence>
<keyword evidence="3" id="KW-1185">Reference proteome</keyword>
<organism evidence="2 3">
    <name type="scientific">Mesobacillus foraminis</name>
    <dbReference type="NCBI Taxonomy" id="279826"/>
    <lineage>
        <taxon>Bacteria</taxon>
        <taxon>Bacillati</taxon>
        <taxon>Bacillota</taxon>
        <taxon>Bacilli</taxon>
        <taxon>Bacillales</taxon>
        <taxon>Bacillaceae</taxon>
        <taxon>Mesobacillus</taxon>
    </lineage>
</organism>